<dbReference type="InterPro" id="IPR013149">
    <property type="entry name" value="ADH-like_C"/>
</dbReference>
<dbReference type="InterPro" id="IPR036291">
    <property type="entry name" value="NAD(P)-bd_dom_sf"/>
</dbReference>
<dbReference type="InterPro" id="IPR013154">
    <property type="entry name" value="ADH-like_N"/>
</dbReference>
<dbReference type="Pfam" id="PF00107">
    <property type="entry name" value="ADH_zinc_N"/>
    <property type="match status" value="1"/>
</dbReference>
<dbReference type="SUPFAM" id="SSF51735">
    <property type="entry name" value="NAD(P)-binding Rossmann-fold domains"/>
    <property type="match status" value="1"/>
</dbReference>
<dbReference type="PANTHER" id="PTHR43677:SF1">
    <property type="entry name" value="ACRYLYL-COA REDUCTASE ACUI-RELATED"/>
    <property type="match status" value="1"/>
</dbReference>
<organism evidence="2 3">
    <name type="scientific">Vagococcus fessus</name>
    <dbReference type="NCBI Taxonomy" id="120370"/>
    <lineage>
        <taxon>Bacteria</taxon>
        <taxon>Bacillati</taxon>
        <taxon>Bacillota</taxon>
        <taxon>Bacilli</taxon>
        <taxon>Lactobacillales</taxon>
        <taxon>Enterococcaceae</taxon>
        <taxon>Vagococcus</taxon>
    </lineage>
</organism>
<evidence type="ECO:0000259" key="1">
    <source>
        <dbReference type="SMART" id="SM00829"/>
    </source>
</evidence>
<reference evidence="2 3" key="1">
    <citation type="submission" date="2017-05" db="EMBL/GenBank/DDBJ databases">
        <title>Vagococcus spp. assemblies.</title>
        <authorList>
            <person name="Gulvik C.A."/>
        </authorList>
    </citation>
    <scope>NUCLEOTIDE SEQUENCE [LARGE SCALE GENOMIC DNA]</scope>
    <source>
        <strain evidence="2 3">CCUG 41755</strain>
    </source>
</reference>
<dbReference type="Gene3D" id="3.90.180.10">
    <property type="entry name" value="Medium-chain alcohol dehydrogenases, catalytic domain"/>
    <property type="match status" value="1"/>
</dbReference>
<dbReference type="Proteomes" id="UP000287101">
    <property type="component" value="Unassembled WGS sequence"/>
</dbReference>
<comment type="caution">
    <text evidence="2">The sequence shown here is derived from an EMBL/GenBank/DDBJ whole genome shotgun (WGS) entry which is preliminary data.</text>
</comment>
<dbReference type="AlphaFoldDB" id="A0A430A958"/>
<dbReference type="InterPro" id="IPR051397">
    <property type="entry name" value="Zn-ADH-like_protein"/>
</dbReference>
<feature type="domain" description="Enoyl reductase (ER)" evidence="1">
    <location>
        <begin position="12"/>
        <end position="331"/>
    </location>
</feature>
<name>A0A430A958_9ENTE</name>
<dbReference type="Gene3D" id="3.40.50.720">
    <property type="entry name" value="NAD(P)-binding Rossmann-like Domain"/>
    <property type="match status" value="1"/>
</dbReference>
<protein>
    <submittedName>
        <fullName evidence="2">NADPH:quinone reductase</fullName>
    </submittedName>
</protein>
<dbReference type="Pfam" id="PF08240">
    <property type="entry name" value="ADH_N"/>
    <property type="match status" value="1"/>
</dbReference>
<dbReference type="InterPro" id="IPR014188">
    <property type="entry name" value="Acrylyl-CoA_reductase_AcuI"/>
</dbReference>
<evidence type="ECO:0000313" key="2">
    <source>
        <dbReference type="EMBL" id="RSU03594.1"/>
    </source>
</evidence>
<dbReference type="NCBIfam" id="TIGR02823">
    <property type="entry name" value="oxido_YhdH"/>
    <property type="match status" value="1"/>
</dbReference>
<keyword evidence="3" id="KW-1185">Reference proteome</keyword>
<dbReference type="SUPFAM" id="SSF50129">
    <property type="entry name" value="GroES-like"/>
    <property type="match status" value="1"/>
</dbReference>
<dbReference type="OrthoDB" id="9782155at2"/>
<dbReference type="InterPro" id="IPR020843">
    <property type="entry name" value="ER"/>
</dbReference>
<sequence length="335" mass="35815">MTTFNALILEEQDDSRIATTVKSISTDSLSTGDVLLKVAYSSVNYKDALATQKKSGVIHNYPIIPGIDLVGTIVEPGDSQYRTGETVIVTGYGLGVAHSGGYADYARVPSDWLTALPNGLTEKESMALGTAGLTAALSVNAIERQGLRQKPNSRILVTGASGGVGSLAIGILVKLGYTNITALTRKSETAHDYFKQLGVTTVLSAQEFNAKPAKPLMAQNFDYVIDTVGGSQLEHILPQISYGGSISLCGNAGGISFNSTVLPYILRGVNLLGIDSVNISSEKRLYIWNRLGTDMKPDNLSQYIKSELTLNDLPEAFSDLLEGRMTGRYLVLLNS</sequence>
<dbReference type="PANTHER" id="PTHR43677">
    <property type="entry name" value="SHORT-CHAIN DEHYDROGENASE/REDUCTASE"/>
    <property type="match status" value="1"/>
</dbReference>
<evidence type="ECO:0000313" key="3">
    <source>
        <dbReference type="Proteomes" id="UP000287101"/>
    </source>
</evidence>
<accession>A0A430A958</accession>
<dbReference type="RefSeq" id="WP_126831804.1">
    <property type="nucleotide sequence ID" value="NZ_CBCRYB010000001.1"/>
</dbReference>
<dbReference type="SMART" id="SM00829">
    <property type="entry name" value="PKS_ER"/>
    <property type="match status" value="1"/>
</dbReference>
<dbReference type="CDD" id="cd05280">
    <property type="entry name" value="MDR_yhdh_yhfp"/>
    <property type="match status" value="1"/>
</dbReference>
<gene>
    <name evidence="2" type="ORF">CBF31_07745</name>
</gene>
<dbReference type="InterPro" id="IPR011032">
    <property type="entry name" value="GroES-like_sf"/>
</dbReference>
<dbReference type="GO" id="GO:0043957">
    <property type="term" value="F:acryloyl-CoA reductase (NADPH) activity"/>
    <property type="evidence" value="ECO:0007669"/>
    <property type="project" value="TreeGrafter"/>
</dbReference>
<proteinExistence type="predicted"/>
<dbReference type="EMBL" id="NGJY01000002">
    <property type="protein sequence ID" value="RSU03594.1"/>
    <property type="molecule type" value="Genomic_DNA"/>
</dbReference>